<evidence type="ECO:0000313" key="3">
    <source>
        <dbReference type="Proteomes" id="UP000316330"/>
    </source>
</evidence>
<feature type="transmembrane region" description="Helical" evidence="1">
    <location>
        <begin position="152"/>
        <end position="173"/>
    </location>
</feature>
<evidence type="ECO:0000313" key="2">
    <source>
        <dbReference type="EMBL" id="TVY04437.1"/>
    </source>
</evidence>
<evidence type="ECO:0000256" key="1">
    <source>
        <dbReference type="SAM" id="Phobius"/>
    </source>
</evidence>
<dbReference type="OrthoDB" id="2691442at2"/>
<sequence>MRQVILFYRNADEIATGKEAAYRRDWIFRRGNNIAEFAILEERMIGMADSREGKAGRRKDERRIEPGYLIKFSIKIGFYAGLIWGLVRWLATGLNFTKVTQAFLIDPFVPRKLLGSVYWQFAGWAAFIVMSMLAALVYAAVLGRLRGPWPGLLFGAVWWGLFYAWLGPIIGALPPLYNIGWSSIATDFCLFLVWGLFIGFSIAFEFHDEAEREPVTQASKGSPQLS</sequence>
<keyword evidence="3" id="KW-1185">Reference proteome</keyword>
<proteinExistence type="predicted"/>
<feature type="transmembrane region" description="Helical" evidence="1">
    <location>
        <begin position="117"/>
        <end position="140"/>
    </location>
</feature>
<keyword evidence="1" id="KW-0812">Transmembrane</keyword>
<gene>
    <name evidence="2" type="ORF">FPZ45_02325</name>
</gene>
<dbReference type="AlphaFoldDB" id="A0A559JX76"/>
<dbReference type="Proteomes" id="UP000316330">
    <property type="component" value="Unassembled WGS sequence"/>
</dbReference>
<feature type="transmembrane region" description="Helical" evidence="1">
    <location>
        <begin position="68"/>
        <end position="87"/>
    </location>
</feature>
<organism evidence="2 3">
    <name type="scientific">Cohnella terricola</name>
    <dbReference type="NCBI Taxonomy" id="1289167"/>
    <lineage>
        <taxon>Bacteria</taxon>
        <taxon>Bacillati</taxon>
        <taxon>Bacillota</taxon>
        <taxon>Bacilli</taxon>
        <taxon>Bacillales</taxon>
        <taxon>Paenibacillaceae</taxon>
        <taxon>Cohnella</taxon>
    </lineage>
</organism>
<dbReference type="InterPro" id="IPR024563">
    <property type="entry name" value="YqhR"/>
</dbReference>
<keyword evidence="1" id="KW-1133">Transmembrane helix</keyword>
<comment type="caution">
    <text evidence="2">The sequence shown here is derived from an EMBL/GenBank/DDBJ whole genome shotgun (WGS) entry which is preliminary data.</text>
</comment>
<name>A0A559JX76_9BACL</name>
<dbReference type="EMBL" id="VNJJ01000001">
    <property type="protein sequence ID" value="TVY04437.1"/>
    <property type="molecule type" value="Genomic_DNA"/>
</dbReference>
<accession>A0A559JX76</accession>
<dbReference type="Pfam" id="PF11085">
    <property type="entry name" value="YqhR"/>
    <property type="match status" value="1"/>
</dbReference>
<feature type="transmembrane region" description="Helical" evidence="1">
    <location>
        <begin position="179"/>
        <end position="204"/>
    </location>
</feature>
<protein>
    <submittedName>
        <fullName evidence="2">Uncharacterized protein</fullName>
    </submittedName>
</protein>
<reference evidence="2 3" key="1">
    <citation type="submission" date="2019-07" db="EMBL/GenBank/DDBJ databases">
        <authorList>
            <person name="Kim J."/>
        </authorList>
    </citation>
    <scope>NUCLEOTIDE SEQUENCE [LARGE SCALE GENOMIC DNA]</scope>
    <source>
        <strain evidence="2 3">G13</strain>
    </source>
</reference>
<keyword evidence="1" id="KW-0472">Membrane</keyword>